<evidence type="ECO:0000313" key="3">
    <source>
        <dbReference type="Proteomes" id="UP000037029"/>
    </source>
</evidence>
<dbReference type="Proteomes" id="UP000037029">
    <property type="component" value="Chromosome"/>
</dbReference>
<dbReference type="RefSeq" id="WP_048937941.1">
    <property type="nucleotide sequence ID" value="NZ_CP020925.1"/>
</dbReference>
<organism evidence="2 3">
    <name type="scientific">Sphingobium yanoikuyae</name>
    <name type="common">Sphingomonas yanoikuyae</name>
    <dbReference type="NCBI Taxonomy" id="13690"/>
    <lineage>
        <taxon>Bacteria</taxon>
        <taxon>Pseudomonadati</taxon>
        <taxon>Pseudomonadota</taxon>
        <taxon>Alphaproteobacteria</taxon>
        <taxon>Sphingomonadales</taxon>
        <taxon>Sphingomonadaceae</taxon>
        <taxon>Sphingobium</taxon>
    </lineage>
</organism>
<dbReference type="InterPro" id="IPR024983">
    <property type="entry name" value="CHAT_dom"/>
</dbReference>
<dbReference type="EMBL" id="CP020925">
    <property type="protein sequence ID" value="ATP19920.1"/>
    <property type="molecule type" value="Genomic_DNA"/>
</dbReference>
<evidence type="ECO:0000259" key="1">
    <source>
        <dbReference type="Pfam" id="PF12770"/>
    </source>
</evidence>
<accession>A0A0J9D2I7</accession>
<name>A0A0J9D2I7_SPHYA</name>
<dbReference type="AlphaFoldDB" id="A0A0J9D2I7"/>
<dbReference type="Pfam" id="PF12770">
    <property type="entry name" value="CHAT"/>
    <property type="match status" value="1"/>
</dbReference>
<reference evidence="2 3" key="1">
    <citation type="submission" date="2017-04" db="EMBL/GenBank/DDBJ databases">
        <title>Characterization, genome and methylation analysis of a phthalic acid esters degrading strain Sphingobium yanoikuyae SHJ.</title>
        <authorList>
            <person name="Feng L."/>
        </authorList>
    </citation>
    <scope>NUCLEOTIDE SEQUENCE [LARGE SCALE GENOMIC DNA]</scope>
    <source>
        <strain evidence="2 3">SHJ</strain>
    </source>
</reference>
<sequence length="731" mass="80416">MQPAFEIFYVLALPDWKPNEATPFQGFAPMLPCFMPLMEQIPRLPPDIVQPTLDPDLRLARQRGGDGAWMWTPVNLSTLLAKRKPQPIAPYIVVMSADEETAKTIAAWRSGLRLHPIHLSYHRVANACNPETFGREQLRHRLIALARRAARMERQLEIDEHLRLLNNWKPEERRPSSLAFHSHNVTRANEMTLIGAGEAPVQTEAGHLMSSPHEDYVQGITQSSEAVMALWKGTEDRLAYLMMPPRPDIFLVAPAMYRGVSKHFERLIDDPVVKTSLRGLDRQRGYTMQLAVSDKEGIDKIAPLLSLRGAEMKLLAAAVGLRAAGTLAATIRLPPAVDRTGGVVGQLARFLRTHENPPRIKAARVFRTVQQALEDAVPAEHRALIARSKTGIKIIADAPIEWLSVNGVPLGIRHDVSRINATPGNLFLDQIRPPLTRHITPDAFRNYLVLSMFEEGDAIAPHLRVATLHTIDGKKERIRGSYASPKSPEEFAAALARFEGPMVIIDSHASHADANGVGGLIIGGKSFDVWSLAGKVRMPPIVVLSACDTHPFDRSHATVANGFLACGAAAVVATALPIRAPQAARFVMRLINRAVHFGAIMNGMGHAVPWTNIVGGVLRMELVTDIIRGFEADGVFDDEIGSALLLETHKDLHPLHSEWFECLRDRVIATGAIDRPTWDNRVPDLIAGSDAIRYLHLGNPEAILLSSPEVAERLDALLKDAETVESVATPA</sequence>
<proteinExistence type="predicted"/>
<gene>
    <name evidence="2" type="ORF">BV87_16985</name>
</gene>
<protein>
    <recommendedName>
        <fullName evidence="1">CHAT domain-containing protein</fullName>
    </recommendedName>
</protein>
<evidence type="ECO:0000313" key="2">
    <source>
        <dbReference type="EMBL" id="ATP19920.1"/>
    </source>
</evidence>
<feature type="domain" description="CHAT" evidence="1">
    <location>
        <begin position="487"/>
        <end position="593"/>
    </location>
</feature>